<reference evidence="2 3" key="1">
    <citation type="submission" date="2022-01" db="EMBL/GenBank/DDBJ databases">
        <authorList>
            <person name="Xiong W."/>
            <person name="Schranz E."/>
        </authorList>
    </citation>
    <scope>NUCLEOTIDE SEQUENCE [LARGE SCALE GENOMIC DNA]</scope>
</reference>
<dbReference type="EMBL" id="CAKMRJ010005634">
    <property type="protein sequence ID" value="CAH1450682.1"/>
    <property type="molecule type" value="Genomic_DNA"/>
</dbReference>
<feature type="chain" id="PRO_5043885738" evidence="1">
    <location>
        <begin position="22"/>
        <end position="68"/>
    </location>
</feature>
<comment type="caution">
    <text evidence="2">The sequence shown here is derived from an EMBL/GenBank/DDBJ whole genome shotgun (WGS) entry which is preliminary data.</text>
</comment>
<organism evidence="2 3">
    <name type="scientific">Lactuca virosa</name>
    <dbReference type="NCBI Taxonomy" id="75947"/>
    <lineage>
        <taxon>Eukaryota</taxon>
        <taxon>Viridiplantae</taxon>
        <taxon>Streptophyta</taxon>
        <taxon>Embryophyta</taxon>
        <taxon>Tracheophyta</taxon>
        <taxon>Spermatophyta</taxon>
        <taxon>Magnoliopsida</taxon>
        <taxon>eudicotyledons</taxon>
        <taxon>Gunneridae</taxon>
        <taxon>Pentapetalae</taxon>
        <taxon>asterids</taxon>
        <taxon>campanulids</taxon>
        <taxon>Asterales</taxon>
        <taxon>Asteraceae</taxon>
        <taxon>Cichorioideae</taxon>
        <taxon>Cichorieae</taxon>
        <taxon>Lactucinae</taxon>
        <taxon>Lactuca</taxon>
    </lineage>
</organism>
<evidence type="ECO:0000313" key="3">
    <source>
        <dbReference type="Proteomes" id="UP001157418"/>
    </source>
</evidence>
<proteinExistence type="predicted"/>
<evidence type="ECO:0000313" key="2">
    <source>
        <dbReference type="EMBL" id="CAH1450682.1"/>
    </source>
</evidence>
<accession>A0AAU9PK10</accession>
<name>A0AAU9PK10_9ASTR</name>
<dbReference type="Proteomes" id="UP001157418">
    <property type="component" value="Unassembled WGS sequence"/>
</dbReference>
<feature type="signal peptide" evidence="1">
    <location>
        <begin position="1"/>
        <end position="21"/>
    </location>
</feature>
<gene>
    <name evidence="2" type="ORF">LVIROSA_LOCUS36094</name>
</gene>
<dbReference type="AlphaFoldDB" id="A0AAU9PK10"/>
<keyword evidence="3" id="KW-1185">Reference proteome</keyword>
<evidence type="ECO:0000256" key="1">
    <source>
        <dbReference type="SAM" id="SignalP"/>
    </source>
</evidence>
<protein>
    <submittedName>
        <fullName evidence="2">Uncharacterized protein</fullName>
    </submittedName>
</protein>
<sequence length="68" mass="7681">MEKVSFKIVILAMLLLIPCESKLGVVEGRSVTNGFHDVILKACKDKSECKCTWFWQTPKCKDGSCKCR</sequence>
<keyword evidence="1" id="KW-0732">Signal</keyword>